<proteinExistence type="predicted"/>
<evidence type="ECO:0000256" key="1">
    <source>
        <dbReference type="SAM" id="Phobius"/>
    </source>
</evidence>
<reference evidence="2 3" key="1">
    <citation type="submission" date="2019-04" db="EMBL/GenBank/DDBJ databases">
        <authorList>
            <person name="Feng G."/>
            <person name="Zhang J."/>
            <person name="Zhu H."/>
        </authorList>
    </citation>
    <scope>NUCLEOTIDE SEQUENCE [LARGE SCALE GENOMIC DNA]</scope>
    <source>
        <strain evidence="2 3">9PBR-1</strain>
    </source>
</reference>
<keyword evidence="1" id="KW-0812">Transmembrane</keyword>
<name>A0A4Z0QKU6_9BACT</name>
<gene>
    <name evidence="2" type="ORF">E5K02_09510</name>
</gene>
<keyword evidence="1" id="KW-1133">Transmembrane helix</keyword>
<feature type="transmembrane region" description="Helical" evidence="1">
    <location>
        <begin position="38"/>
        <end position="57"/>
    </location>
</feature>
<feature type="transmembrane region" description="Helical" evidence="1">
    <location>
        <begin position="194"/>
        <end position="216"/>
    </location>
</feature>
<feature type="transmembrane region" description="Helical" evidence="1">
    <location>
        <begin position="12"/>
        <end position="32"/>
    </location>
</feature>
<dbReference type="Proteomes" id="UP000298471">
    <property type="component" value="Unassembled WGS sequence"/>
</dbReference>
<accession>A0A4Z0QKU6</accession>
<feature type="transmembrane region" description="Helical" evidence="1">
    <location>
        <begin position="127"/>
        <end position="145"/>
    </location>
</feature>
<dbReference type="RefSeq" id="WP_135394343.1">
    <property type="nucleotide sequence ID" value="NZ_SRMB01000001.1"/>
</dbReference>
<evidence type="ECO:0000313" key="2">
    <source>
        <dbReference type="EMBL" id="TGE29671.1"/>
    </source>
</evidence>
<dbReference type="AlphaFoldDB" id="A0A4Z0QKU6"/>
<comment type="caution">
    <text evidence="2">The sequence shown here is derived from an EMBL/GenBank/DDBJ whole genome shotgun (WGS) entry which is preliminary data.</text>
</comment>
<sequence>MDTEQIVAFARQFNNVALLTYLIPLVVGIWRWKSLLTVYRPLVWFAIVPGCLLNGLLAEIGRHILHNNIFFLQLATIGETLFLGWAYHYAFHSSFARKVLAGGALIFLATYFIEAFYINDFGVGQDIYTHVVQSLLLVGAAVAYFEQTLRELRNIDLGEDPMFMVSVGSILYYAGTLMVFVLESQMQSQPDLIWTMYMIQFILLIVFNVFLTIAIWNGNHQTECISSVSQ</sequence>
<evidence type="ECO:0000313" key="3">
    <source>
        <dbReference type="Proteomes" id="UP000298471"/>
    </source>
</evidence>
<protein>
    <submittedName>
        <fullName evidence="2">Uncharacterized protein</fullName>
    </submittedName>
</protein>
<feature type="transmembrane region" description="Helical" evidence="1">
    <location>
        <begin position="99"/>
        <end position="118"/>
    </location>
</feature>
<feature type="transmembrane region" description="Helical" evidence="1">
    <location>
        <begin position="69"/>
        <end position="87"/>
    </location>
</feature>
<keyword evidence="3" id="KW-1185">Reference proteome</keyword>
<dbReference type="OrthoDB" id="851298at2"/>
<feature type="transmembrane region" description="Helical" evidence="1">
    <location>
        <begin position="161"/>
        <end position="182"/>
    </location>
</feature>
<keyword evidence="1" id="KW-0472">Membrane</keyword>
<organism evidence="2 3">
    <name type="scientific">Hymenobacter metallicola</name>
    <dbReference type="NCBI Taxonomy" id="2563114"/>
    <lineage>
        <taxon>Bacteria</taxon>
        <taxon>Pseudomonadati</taxon>
        <taxon>Bacteroidota</taxon>
        <taxon>Cytophagia</taxon>
        <taxon>Cytophagales</taxon>
        <taxon>Hymenobacteraceae</taxon>
        <taxon>Hymenobacter</taxon>
    </lineage>
</organism>
<dbReference type="EMBL" id="SRMB01000001">
    <property type="protein sequence ID" value="TGE29671.1"/>
    <property type="molecule type" value="Genomic_DNA"/>
</dbReference>